<dbReference type="GeneID" id="63823811"/>
<keyword evidence="2" id="KW-1185">Reference proteome</keyword>
<dbReference type="InterPro" id="IPR011009">
    <property type="entry name" value="Kinase-like_dom_sf"/>
</dbReference>
<evidence type="ECO:0000313" key="1">
    <source>
        <dbReference type="EMBL" id="KZT12220.1"/>
    </source>
</evidence>
<dbReference type="AlphaFoldDB" id="A0A165HUV3"/>
<dbReference type="SUPFAM" id="SSF56112">
    <property type="entry name" value="Protein kinase-like (PK-like)"/>
    <property type="match status" value="1"/>
</dbReference>
<dbReference type="InParanoid" id="A0A165HUV3"/>
<evidence type="ECO:0008006" key="3">
    <source>
        <dbReference type="Google" id="ProtNLM"/>
    </source>
</evidence>
<dbReference type="Proteomes" id="UP000076871">
    <property type="component" value="Unassembled WGS sequence"/>
</dbReference>
<sequence length="174" mass="19933">MPNLVNKQKLCKGEYTILRSGVEVILGCNPDLYHHGHPHVLHFTFVYYWVRPQLFFVTYYLGKVIGSGGFRMVYKAQHHVTDKYQAVKNSNPQEMLISQKAAAIHKKIRILVSLSHLCCVDIIMELVTVGDLLNLIDEQSLSSYKRAAFSPENFGLTKYSAETILDVKCRRLFN</sequence>
<gene>
    <name evidence="1" type="ORF">LAESUDRAFT_710649</name>
</gene>
<evidence type="ECO:0000313" key="2">
    <source>
        <dbReference type="Proteomes" id="UP000076871"/>
    </source>
</evidence>
<dbReference type="RefSeq" id="XP_040769868.1">
    <property type="nucleotide sequence ID" value="XM_040906782.1"/>
</dbReference>
<proteinExistence type="predicted"/>
<reference evidence="1 2" key="1">
    <citation type="journal article" date="2016" name="Mol. Biol. Evol.">
        <title>Comparative Genomics of Early-Diverging Mushroom-Forming Fungi Provides Insights into the Origins of Lignocellulose Decay Capabilities.</title>
        <authorList>
            <person name="Nagy L.G."/>
            <person name="Riley R."/>
            <person name="Tritt A."/>
            <person name="Adam C."/>
            <person name="Daum C."/>
            <person name="Floudas D."/>
            <person name="Sun H."/>
            <person name="Yadav J.S."/>
            <person name="Pangilinan J."/>
            <person name="Larsson K.H."/>
            <person name="Matsuura K."/>
            <person name="Barry K."/>
            <person name="Labutti K."/>
            <person name="Kuo R."/>
            <person name="Ohm R.A."/>
            <person name="Bhattacharya S.S."/>
            <person name="Shirouzu T."/>
            <person name="Yoshinaga Y."/>
            <person name="Martin F.M."/>
            <person name="Grigoriev I.V."/>
            <person name="Hibbett D.S."/>
        </authorList>
    </citation>
    <scope>NUCLEOTIDE SEQUENCE [LARGE SCALE GENOMIC DNA]</scope>
    <source>
        <strain evidence="1 2">93-53</strain>
    </source>
</reference>
<accession>A0A165HUV3</accession>
<protein>
    <recommendedName>
        <fullName evidence="3">Protein kinase domain-containing protein</fullName>
    </recommendedName>
</protein>
<name>A0A165HUV3_9APHY</name>
<organism evidence="1 2">
    <name type="scientific">Laetiporus sulphureus 93-53</name>
    <dbReference type="NCBI Taxonomy" id="1314785"/>
    <lineage>
        <taxon>Eukaryota</taxon>
        <taxon>Fungi</taxon>
        <taxon>Dikarya</taxon>
        <taxon>Basidiomycota</taxon>
        <taxon>Agaricomycotina</taxon>
        <taxon>Agaricomycetes</taxon>
        <taxon>Polyporales</taxon>
        <taxon>Laetiporus</taxon>
    </lineage>
</organism>
<dbReference type="EMBL" id="KV427606">
    <property type="protein sequence ID" value="KZT12220.1"/>
    <property type="molecule type" value="Genomic_DNA"/>
</dbReference>
<dbReference type="Gene3D" id="1.10.510.10">
    <property type="entry name" value="Transferase(Phosphotransferase) domain 1"/>
    <property type="match status" value="1"/>
</dbReference>